<keyword evidence="2" id="KW-1185">Reference proteome</keyword>
<gene>
    <name evidence="1" type="ORF">NEE01_01935</name>
</gene>
<dbReference type="AlphaFoldDB" id="A0AA42CNP4"/>
<dbReference type="PROSITE" id="PS51318">
    <property type="entry name" value="TAT"/>
    <property type="match status" value="1"/>
</dbReference>
<reference evidence="1" key="1">
    <citation type="submission" date="2022-06" db="EMBL/GenBank/DDBJ databases">
        <title>Sphingomonas sp. nov. isolated from rhizosphere soil of tomato.</title>
        <authorList>
            <person name="Dong H."/>
            <person name="Gao R."/>
        </authorList>
    </citation>
    <scope>NUCLEOTIDE SEQUENCE</scope>
    <source>
        <strain evidence="1">MMSM24</strain>
    </source>
</reference>
<dbReference type="InterPro" id="IPR006311">
    <property type="entry name" value="TAT_signal"/>
</dbReference>
<organism evidence="1 2">
    <name type="scientific">Sphingomonas lycopersici</name>
    <dbReference type="NCBI Taxonomy" id="2951807"/>
    <lineage>
        <taxon>Bacteria</taxon>
        <taxon>Pseudomonadati</taxon>
        <taxon>Pseudomonadota</taxon>
        <taxon>Alphaproteobacteria</taxon>
        <taxon>Sphingomonadales</taxon>
        <taxon>Sphingomonadaceae</taxon>
        <taxon>Sphingomonas</taxon>
    </lineage>
</organism>
<protein>
    <submittedName>
        <fullName evidence="1">Uncharacterized protein</fullName>
    </submittedName>
</protein>
<dbReference type="EMBL" id="JANFAV010000001">
    <property type="protein sequence ID" value="MCW6533539.1"/>
    <property type="molecule type" value="Genomic_DNA"/>
</dbReference>
<proteinExistence type="predicted"/>
<name>A0AA42CNP4_9SPHN</name>
<dbReference type="RefSeq" id="WP_265267558.1">
    <property type="nucleotide sequence ID" value="NZ_JANFAV010000001.1"/>
</dbReference>
<dbReference type="Proteomes" id="UP001165565">
    <property type="component" value="Unassembled WGS sequence"/>
</dbReference>
<sequence length="119" mass="12867">MIIDRRQALTGLIAGAALSGAPAARAARGAQTVIVADLRLPAVRQLTAGYRPARLIDLSAAHADLWREMRGFVPGGARVIGVTRWSDWIAVRGLLIERGLRVRAERPLAAARAFSWEMS</sequence>
<evidence type="ECO:0000313" key="2">
    <source>
        <dbReference type="Proteomes" id="UP001165565"/>
    </source>
</evidence>
<evidence type="ECO:0000313" key="1">
    <source>
        <dbReference type="EMBL" id="MCW6533539.1"/>
    </source>
</evidence>
<comment type="caution">
    <text evidence="1">The sequence shown here is derived from an EMBL/GenBank/DDBJ whole genome shotgun (WGS) entry which is preliminary data.</text>
</comment>
<accession>A0AA42CNP4</accession>